<feature type="region of interest" description="Disordered" evidence="1">
    <location>
        <begin position="145"/>
        <end position="168"/>
    </location>
</feature>
<feature type="non-terminal residue" evidence="2">
    <location>
        <position position="1"/>
    </location>
</feature>
<feature type="region of interest" description="Disordered" evidence="1">
    <location>
        <begin position="1"/>
        <end position="34"/>
    </location>
</feature>
<evidence type="ECO:0000256" key="1">
    <source>
        <dbReference type="SAM" id="MobiDB-lite"/>
    </source>
</evidence>
<proteinExistence type="predicted"/>
<sequence length="300" mass="31234">PATGGGGGAAPTASNAAKEPEKPKVEEVDALDGGMDMFGGGGGGGEGGGGEAEGTAAGVGGGAHDGGGGEVAGVLGVVRVVPVRGGDGACGDEQHGSDGAGHGLHRRLHLRLHDQHLGLLRPHRLRHHLRILPQEGGHAEAGVERGVAGADGGGLRGDGHGDAGVPLRRVRRGGPLLRGAAGHHGSDGVGAVRAQVLRPRLQRPHPEPPPRLLPLLRPPRRPPLRRRGHRHPRRRQHLRRRPLLPPRLRGHGGRLRRGVRPGRPARLPHQAPLRQDPRRQEGQEAVVGQAPPPPHQSLTH</sequence>
<feature type="compositionally biased region" description="Basic and acidic residues" evidence="1">
    <location>
        <begin position="18"/>
        <end position="27"/>
    </location>
</feature>
<dbReference type="AlphaFoldDB" id="A0A1D1XR96"/>
<name>A0A1D1XR96_9ARAE</name>
<accession>A0A1D1XR96</accession>
<feature type="compositionally biased region" description="Basic residues" evidence="1">
    <location>
        <begin position="218"/>
        <end position="260"/>
    </location>
</feature>
<dbReference type="EMBL" id="GDJX01023023">
    <property type="protein sequence ID" value="JAT44913.1"/>
    <property type="molecule type" value="Transcribed_RNA"/>
</dbReference>
<reference evidence="2" key="1">
    <citation type="submission" date="2015-07" db="EMBL/GenBank/DDBJ databases">
        <title>Transcriptome Assembly of Anthurium amnicola.</title>
        <authorList>
            <person name="Suzuki J."/>
        </authorList>
    </citation>
    <scope>NUCLEOTIDE SEQUENCE</scope>
</reference>
<feature type="compositionally biased region" description="Pro residues" evidence="1">
    <location>
        <begin position="290"/>
        <end position="300"/>
    </location>
</feature>
<organism evidence="2">
    <name type="scientific">Anthurium amnicola</name>
    <dbReference type="NCBI Taxonomy" id="1678845"/>
    <lineage>
        <taxon>Eukaryota</taxon>
        <taxon>Viridiplantae</taxon>
        <taxon>Streptophyta</taxon>
        <taxon>Embryophyta</taxon>
        <taxon>Tracheophyta</taxon>
        <taxon>Spermatophyta</taxon>
        <taxon>Magnoliopsida</taxon>
        <taxon>Liliopsida</taxon>
        <taxon>Araceae</taxon>
        <taxon>Pothoideae</taxon>
        <taxon>Potheae</taxon>
        <taxon>Anthurium</taxon>
    </lineage>
</organism>
<gene>
    <name evidence="2" type="ORF">g.28320</name>
</gene>
<evidence type="ECO:0000313" key="2">
    <source>
        <dbReference type="EMBL" id="JAT44913.1"/>
    </source>
</evidence>
<feature type="non-terminal residue" evidence="2">
    <location>
        <position position="300"/>
    </location>
</feature>
<feature type="region of interest" description="Disordered" evidence="1">
    <location>
        <begin position="199"/>
        <end position="300"/>
    </location>
</feature>
<protein>
    <submittedName>
        <fullName evidence="2">Uncharacterized protein</fullName>
    </submittedName>
</protein>